<evidence type="ECO:0000259" key="8">
    <source>
        <dbReference type="PROSITE" id="PS50928"/>
    </source>
</evidence>
<dbReference type="Pfam" id="PF00528">
    <property type="entry name" value="BPD_transp_1"/>
    <property type="match status" value="1"/>
</dbReference>
<dbReference type="InterPro" id="IPR051393">
    <property type="entry name" value="ABC_transporter_permease"/>
</dbReference>
<dbReference type="STRING" id="1802583.A2311_01925"/>
<dbReference type="GO" id="GO:0055085">
    <property type="term" value="P:transmembrane transport"/>
    <property type="evidence" value="ECO:0007669"/>
    <property type="project" value="InterPro"/>
</dbReference>
<dbReference type="InterPro" id="IPR035906">
    <property type="entry name" value="MetI-like_sf"/>
</dbReference>
<dbReference type="PANTHER" id="PTHR30193:SF37">
    <property type="entry name" value="INNER MEMBRANE ABC TRANSPORTER PERMEASE PROTEIN YCJO"/>
    <property type="match status" value="1"/>
</dbReference>
<dbReference type="GO" id="GO:0005886">
    <property type="term" value="C:plasma membrane"/>
    <property type="evidence" value="ECO:0007669"/>
    <property type="project" value="UniProtKB-SubCell"/>
</dbReference>
<keyword evidence="5 7" id="KW-1133">Transmembrane helix</keyword>
<evidence type="ECO:0000256" key="3">
    <source>
        <dbReference type="ARBA" id="ARBA00022475"/>
    </source>
</evidence>
<dbReference type="AlphaFoldDB" id="A0A1F4TLY5"/>
<dbReference type="SUPFAM" id="SSF161098">
    <property type="entry name" value="MetI-like"/>
    <property type="match status" value="1"/>
</dbReference>
<gene>
    <name evidence="9" type="ORF">A2311_01925</name>
</gene>
<proteinExistence type="inferred from homology"/>
<comment type="similarity">
    <text evidence="7">Belongs to the binding-protein-dependent transport system permease family.</text>
</comment>
<evidence type="ECO:0000256" key="6">
    <source>
        <dbReference type="ARBA" id="ARBA00023136"/>
    </source>
</evidence>
<dbReference type="Gene3D" id="1.10.3720.10">
    <property type="entry name" value="MetI-like"/>
    <property type="match status" value="1"/>
</dbReference>
<dbReference type="PROSITE" id="PS50928">
    <property type="entry name" value="ABC_TM1"/>
    <property type="match status" value="1"/>
</dbReference>
<evidence type="ECO:0000256" key="4">
    <source>
        <dbReference type="ARBA" id="ARBA00022692"/>
    </source>
</evidence>
<feature type="transmembrane region" description="Helical" evidence="7">
    <location>
        <begin position="105"/>
        <end position="126"/>
    </location>
</feature>
<keyword evidence="2 7" id="KW-0813">Transport</keyword>
<feature type="domain" description="ABC transmembrane type-1" evidence="8">
    <location>
        <begin position="101"/>
        <end position="318"/>
    </location>
</feature>
<feature type="transmembrane region" description="Helical" evidence="7">
    <location>
        <begin position="246"/>
        <end position="274"/>
    </location>
</feature>
<comment type="subcellular location">
    <subcellularLocation>
        <location evidence="1 7">Cell membrane</location>
        <topology evidence="1 7">Multi-pass membrane protein</topology>
    </subcellularLocation>
</comment>
<evidence type="ECO:0000313" key="9">
    <source>
        <dbReference type="EMBL" id="OGC33704.1"/>
    </source>
</evidence>
<feature type="transmembrane region" description="Helical" evidence="7">
    <location>
        <begin position="32"/>
        <end position="53"/>
    </location>
</feature>
<keyword evidence="3" id="KW-1003">Cell membrane</keyword>
<dbReference type="EMBL" id="MEUF01000056">
    <property type="protein sequence ID" value="OGC33704.1"/>
    <property type="molecule type" value="Genomic_DNA"/>
</dbReference>
<evidence type="ECO:0000256" key="1">
    <source>
        <dbReference type="ARBA" id="ARBA00004651"/>
    </source>
</evidence>
<evidence type="ECO:0000256" key="2">
    <source>
        <dbReference type="ARBA" id="ARBA00022448"/>
    </source>
</evidence>
<keyword evidence="6 7" id="KW-0472">Membrane</keyword>
<comment type="caution">
    <text evidence="9">The sequence shown here is derived from an EMBL/GenBank/DDBJ whole genome shotgun (WGS) entry which is preliminary data.</text>
</comment>
<keyword evidence="4 7" id="KW-0812">Transmembrane</keyword>
<name>A0A1F4TLY5_UNCSA</name>
<accession>A0A1F4TLY5</accession>
<protein>
    <submittedName>
        <fullName evidence="9">ABC transporter permease</fullName>
    </submittedName>
</protein>
<dbReference type="PANTHER" id="PTHR30193">
    <property type="entry name" value="ABC TRANSPORTER PERMEASE PROTEIN"/>
    <property type="match status" value="1"/>
</dbReference>
<dbReference type="Proteomes" id="UP000178951">
    <property type="component" value="Unassembled WGS sequence"/>
</dbReference>
<feature type="transmembrane region" description="Helical" evidence="7">
    <location>
        <begin position="183"/>
        <end position="202"/>
    </location>
</feature>
<sequence>MRPEKEGLSVLSGQINKQKKKPVLQRIKQNRIAYVFLLPTLLAMLFLHIFPIMQGIYMSFLELNQFTLSQYLLAPFVGLDNFYKVLIDVNSPIRIGLFEAVRNTVIYTLLVTVGTLGVGMVVALMLNRKFFGRSLVRTLFLFPWIIPTYVTGLLWGIMWLKEGGLINVMLVDWLHLLPFKPSWLTGANTIWAIIIPTIWRYWPLSMLMLLAGLQTIPEELYEAADIDGAGPWRKFWMITWPMLQPVWFILILFGLISNTYSFNIVIMMFGFGAGFPGEWGDLMMTNIFRNSFQLWNFGTGAAASVLLLIVMVAIVNVWFRLYKQAEEVR</sequence>
<feature type="transmembrane region" description="Helical" evidence="7">
    <location>
        <begin position="138"/>
        <end position="160"/>
    </location>
</feature>
<evidence type="ECO:0000256" key="5">
    <source>
        <dbReference type="ARBA" id="ARBA00022989"/>
    </source>
</evidence>
<organism evidence="9 10">
    <name type="scientific">candidate division WOR-1 bacterium RIFOXYB2_FULL_48_7</name>
    <dbReference type="NCBI Taxonomy" id="1802583"/>
    <lineage>
        <taxon>Bacteria</taxon>
        <taxon>Bacillati</taxon>
        <taxon>Saganbacteria</taxon>
    </lineage>
</organism>
<reference evidence="9 10" key="1">
    <citation type="journal article" date="2016" name="Nat. Commun.">
        <title>Thousands of microbial genomes shed light on interconnected biogeochemical processes in an aquifer system.</title>
        <authorList>
            <person name="Anantharaman K."/>
            <person name="Brown C.T."/>
            <person name="Hug L.A."/>
            <person name="Sharon I."/>
            <person name="Castelle C.J."/>
            <person name="Probst A.J."/>
            <person name="Thomas B.C."/>
            <person name="Singh A."/>
            <person name="Wilkins M.J."/>
            <person name="Karaoz U."/>
            <person name="Brodie E.L."/>
            <person name="Williams K.H."/>
            <person name="Hubbard S.S."/>
            <person name="Banfield J.F."/>
        </authorList>
    </citation>
    <scope>NUCLEOTIDE SEQUENCE [LARGE SCALE GENOMIC DNA]</scope>
</reference>
<dbReference type="CDD" id="cd06261">
    <property type="entry name" value="TM_PBP2"/>
    <property type="match status" value="1"/>
</dbReference>
<feature type="transmembrane region" description="Helical" evidence="7">
    <location>
        <begin position="294"/>
        <end position="319"/>
    </location>
</feature>
<dbReference type="InterPro" id="IPR000515">
    <property type="entry name" value="MetI-like"/>
</dbReference>
<evidence type="ECO:0000313" key="10">
    <source>
        <dbReference type="Proteomes" id="UP000178951"/>
    </source>
</evidence>
<evidence type="ECO:0000256" key="7">
    <source>
        <dbReference type="RuleBase" id="RU363032"/>
    </source>
</evidence>